<dbReference type="InterPro" id="IPR000504">
    <property type="entry name" value="RRM_dom"/>
</dbReference>
<comment type="caution">
    <text evidence="3">The sequence shown here is derived from an EMBL/GenBank/DDBJ whole genome shotgun (WGS) entry which is preliminary data.</text>
</comment>
<evidence type="ECO:0000259" key="2">
    <source>
        <dbReference type="PROSITE" id="PS50102"/>
    </source>
</evidence>
<sequence length="251" mass="28773">MLEEKPLKVSSADFKAWLPPSHGYIETENAMALPLSFPKLLAMSSRFLSRSVRHGRVLFLGFGRFTLFCLASGEEFSILGFQWVYWSCSYNVADLFVDFDCRVRIAWMGKTIQVYGFPSNVTVDEVKDFLESYTGEGTVYAMKIREKGGPRKYAIVQFTTVRAAEYIISLTNESLWHDTSYLKARVMDTDIVPKPRTCLHSMEHITLHFGCQISKEEFYVLWKGTDVSVNIEFEMKILHFFSVSSSSRVQA</sequence>
<dbReference type="Proteomes" id="UP000467840">
    <property type="component" value="Chromosome 9"/>
</dbReference>
<dbReference type="SMART" id="SM00360">
    <property type="entry name" value="RRM"/>
    <property type="match status" value="1"/>
</dbReference>
<evidence type="ECO:0000313" key="3">
    <source>
        <dbReference type="EMBL" id="KAF2305656.1"/>
    </source>
</evidence>
<keyword evidence="1" id="KW-0694">RNA-binding</keyword>
<accession>A0A6A6M030</accession>
<feature type="domain" description="RRM" evidence="2">
    <location>
        <begin position="110"/>
        <end position="189"/>
    </location>
</feature>
<protein>
    <recommendedName>
        <fullName evidence="2">RRM domain-containing protein</fullName>
    </recommendedName>
</protein>
<dbReference type="InterPro" id="IPR058763">
    <property type="entry name" value="RRM_RDR1/2-like"/>
</dbReference>
<dbReference type="AlphaFoldDB" id="A0A6A6M030"/>
<gene>
    <name evidence="3" type="ORF">GH714_007307</name>
</gene>
<dbReference type="SUPFAM" id="SSF54928">
    <property type="entry name" value="RNA-binding domain, RBD"/>
    <property type="match status" value="1"/>
</dbReference>
<dbReference type="PROSITE" id="PS50102">
    <property type="entry name" value="RRM"/>
    <property type="match status" value="1"/>
</dbReference>
<name>A0A6A6M030_HEVBR</name>
<dbReference type="InterPro" id="IPR012677">
    <property type="entry name" value="Nucleotide-bd_a/b_plait_sf"/>
</dbReference>
<evidence type="ECO:0000256" key="1">
    <source>
        <dbReference type="PROSITE-ProRule" id="PRU00176"/>
    </source>
</evidence>
<dbReference type="Pfam" id="PF26250">
    <property type="entry name" value="RRM_RdRP1_2"/>
    <property type="match status" value="1"/>
</dbReference>
<dbReference type="InterPro" id="IPR035979">
    <property type="entry name" value="RBD_domain_sf"/>
</dbReference>
<evidence type="ECO:0000313" key="4">
    <source>
        <dbReference type="Proteomes" id="UP000467840"/>
    </source>
</evidence>
<dbReference type="GO" id="GO:0003723">
    <property type="term" value="F:RNA binding"/>
    <property type="evidence" value="ECO:0007669"/>
    <property type="project" value="UniProtKB-UniRule"/>
</dbReference>
<reference evidence="3 4" key="1">
    <citation type="journal article" date="2020" name="Mol. Plant">
        <title>The Chromosome-Based Rubber Tree Genome Provides New Insights into Spurge Genome Evolution and Rubber Biosynthesis.</title>
        <authorList>
            <person name="Liu J."/>
            <person name="Shi C."/>
            <person name="Shi C.C."/>
            <person name="Li W."/>
            <person name="Zhang Q.J."/>
            <person name="Zhang Y."/>
            <person name="Li K."/>
            <person name="Lu H.F."/>
            <person name="Shi C."/>
            <person name="Zhu S.T."/>
            <person name="Xiao Z.Y."/>
            <person name="Nan H."/>
            <person name="Yue Y."/>
            <person name="Zhu X.G."/>
            <person name="Wu Y."/>
            <person name="Hong X.N."/>
            <person name="Fan G.Y."/>
            <person name="Tong Y."/>
            <person name="Zhang D."/>
            <person name="Mao C.L."/>
            <person name="Liu Y.L."/>
            <person name="Hao S.J."/>
            <person name="Liu W.Q."/>
            <person name="Lv M.Q."/>
            <person name="Zhang H.B."/>
            <person name="Liu Y."/>
            <person name="Hu-Tang G.R."/>
            <person name="Wang J.P."/>
            <person name="Wang J.H."/>
            <person name="Sun Y.H."/>
            <person name="Ni S.B."/>
            <person name="Chen W.B."/>
            <person name="Zhang X.C."/>
            <person name="Jiao Y.N."/>
            <person name="Eichler E.E."/>
            <person name="Li G.H."/>
            <person name="Liu X."/>
            <person name="Gao L.Z."/>
        </authorList>
    </citation>
    <scope>NUCLEOTIDE SEQUENCE [LARGE SCALE GENOMIC DNA]</scope>
    <source>
        <strain evidence="4">cv. GT1</strain>
        <tissue evidence="3">Leaf</tissue>
    </source>
</reference>
<organism evidence="3 4">
    <name type="scientific">Hevea brasiliensis</name>
    <name type="common">Para rubber tree</name>
    <name type="synonym">Siphonia brasiliensis</name>
    <dbReference type="NCBI Taxonomy" id="3981"/>
    <lineage>
        <taxon>Eukaryota</taxon>
        <taxon>Viridiplantae</taxon>
        <taxon>Streptophyta</taxon>
        <taxon>Embryophyta</taxon>
        <taxon>Tracheophyta</taxon>
        <taxon>Spermatophyta</taxon>
        <taxon>Magnoliopsida</taxon>
        <taxon>eudicotyledons</taxon>
        <taxon>Gunneridae</taxon>
        <taxon>Pentapetalae</taxon>
        <taxon>rosids</taxon>
        <taxon>fabids</taxon>
        <taxon>Malpighiales</taxon>
        <taxon>Euphorbiaceae</taxon>
        <taxon>Crotonoideae</taxon>
        <taxon>Micrandreae</taxon>
        <taxon>Hevea</taxon>
    </lineage>
</organism>
<dbReference type="Gene3D" id="3.30.70.330">
    <property type="match status" value="1"/>
</dbReference>
<dbReference type="CDD" id="cd00590">
    <property type="entry name" value="RRM_SF"/>
    <property type="match status" value="1"/>
</dbReference>
<dbReference type="EMBL" id="JAAGAX010000008">
    <property type="protein sequence ID" value="KAF2305656.1"/>
    <property type="molecule type" value="Genomic_DNA"/>
</dbReference>
<proteinExistence type="predicted"/>
<keyword evidence="4" id="KW-1185">Reference proteome</keyword>